<reference evidence="3 4" key="1">
    <citation type="submission" date="2023-05" db="EMBL/GenBank/DDBJ databases">
        <title>Novel species of genus Flectobacillus isolated from stream in China.</title>
        <authorList>
            <person name="Lu H."/>
        </authorList>
    </citation>
    <scope>NUCLEOTIDE SEQUENCE [LARGE SCALE GENOMIC DNA]</scope>
    <source>
        <strain evidence="3 4">DC10W</strain>
    </source>
</reference>
<dbReference type="PROSITE" id="PS51257">
    <property type="entry name" value="PROKAR_LIPOPROTEIN"/>
    <property type="match status" value="1"/>
</dbReference>
<feature type="signal peptide" evidence="1">
    <location>
        <begin position="1"/>
        <end position="27"/>
    </location>
</feature>
<evidence type="ECO:0000313" key="3">
    <source>
        <dbReference type="EMBL" id="MDI9864741.1"/>
    </source>
</evidence>
<dbReference type="RefSeq" id="WP_283369879.1">
    <property type="nucleotide sequence ID" value="NZ_JASHID010000006.1"/>
</dbReference>
<proteinExistence type="predicted"/>
<feature type="domain" description="Putative auto-transporter adhesin head GIN" evidence="2">
    <location>
        <begin position="45"/>
        <end position="224"/>
    </location>
</feature>
<comment type="caution">
    <text evidence="3">The sequence shown here is derived from an EMBL/GenBank/DDBJ whole genome shotgun (WGS) entry which is preliminary data.</text>
</comment>
<dbReference type="Gene3D" id="2.160.20.120">
    <property type="match status" value="1"/>
</dbReference>
<gene>
    <name evidence="3" type="ORF">QM480_10430</name>
</gene>
<accession>A0ABT6YMF0</accession>
<organism evidence="3 4">
    <name type="scientific">Flectobacillus longus</name>
    <dbReference type="NCBI Taxonomy" id="2984207"/>
    <lineage>
        <taxon>Bacteria</taxon>
        <taxon>Pseudomonadati</taxon>
        <taxon>Bacteroidota</taxon>
        <taxon>Cytophagia</taxon>
        <taxon>Cytophagales</taxon>
        <taxon>Flectobacillaceae</taxon>
        <taxon>Flectobacillus</taxon>
    </lineage>
</organism>
<feature type="chain" id="PRO_5045918536" evidence="1">
    <location>
        <begin position="28"/>
        <end position="239"/>
    </location>
</feature>
<evidence type="ECO:0000313" key="4">
    <source>
        <dbReference type="Proteomes" id="UP001236569"/>
    </source>
</evidence>
<keyword evidence="1" id="KW-0732">Signal</keyword>
<name>A0ABT6YMF0_9BACT</name>
<dbReference type="EMBL" id="JASHID010000006">
    <property type="protein sequence ID" value="MDI9864741.1"/>
    <property type="molecule type" value="Genomic_DNA"/>
</dbReference>
<sequence>MKTSKKTLFLSLLGLMIFTLTSCFVRVDDVNPRGYEVEQEVRIRNFDGIDMGNAFKVNVRAGNTFSVFARGDEYDLNDLDIYVKNGVLMANYRNYRNRRYQVTFDIIMPSLRSFELSGASTGKVYGFDERDMYVNLSGSSYLDLNSDAQYFTFDISGASTMDLLGDTQKISGGISGSSLVNGFAMRSEEVYLDVSGASKVRVMASRYLNVIASGASSVYFRGSPVVDAKTSGGSVVRHD</sequence>
<keyword evidence="4" id="KW-1185">Reference proteome</keyword>
<evidence type="ECO:0000259" key="2">
    <source>
        <dbReference type="Pfam" id="PF10988"/>
    </source>
</evidence>
<protein>
    <submittedName>
        <fullName evidence="3">DUF2807 domain-containing protein</fullName>
    </submittedName>
</protein>
<dbReference type="InterPro" id="IPR021255">
    <property type="entry name" value="DUF2807"/>
</dbReference>
<dbReference type="Pfam" id="PF10988">
    <property type="entry name" value="DUF2807"/>
    <property type="match status" value="1"/>
</dbReference>
<evidence type="ECO:0000256" key="1">
    <source>
        <dbReference type="SAM" id="SignalP"/>
    </source>
</evidence>
<dbReference type="Proteomes" id="UP001236569">
    <property type="component" value="Unassembled WGS sequence"/>
</dbReference>